<feature type="transmembrane region" description="Helical" evidence="9">
    <location>
        <begin position="54"/>
        <end position="80"/>
    </location>
</feature>
<evidence type="ECO:0000256" key="1">
    <source>
        <dbReference type="ARBA" id="ARBA00004141"/>
    </source>
</evidence>
<keyword evidence="4" id="KW-0597">Phosphoprotein</keyword>
<feature type="transmembrane region" description="Helical" evidence="9">
    <location>
        <begin position="424"/>
        <end position="442"/>
    </location>
</feature>
<dbReference type="STRING" id="1353952.A0A165J3T8"/>
<feature type="transmembrane region" description="Helical" evidence="9">
    <location>
        <begin position="86"/>
        <end position="105"/>
    </location>
</feature>
<evidence type="ECO:0000256" key="3">
    <source>
        <dbReference type="ARBA" id="ARBA00022448"/>
    </source>
</evidence>
<dbReference type="InParanoid" id="A0A165J3T8"/>
<feature type="transmembrane region" description="Helical" evidence="9">
    <location>
        <begin position="126"/>
        <end position="148"/>
    </location>
</feature>
<keyword evidence="5 9" id="KW-0812">Transmembrane</keyword>
<dbReference type="EMBL" id="KV423924">
    <property type="protein sequence ID" value="KZT61336.1"/>
    <property type="molecule type" value="Genomic_DNA"/>
</dbReference>
<evidence type="ECO:0000256" key="9">
    <source>
        <dbReference type="SAM" id="Phobius"/>
    </source>
</evidence>
<reference evidence="10 11" key="1">
    <citation type="journal article" date="2016" name="Mol. Biol. Evol.">
        <title>Comparative Genomics of Early-Diverging Mushroom-Forming Fungi Provides Insights into the Origins of Lignocellulose Decay Capabilities.</title>
        <authorList>
            <person name="Nagy L.G."/>
            <person name="Riley R."/>
            <person name="Tritt A."/>
            <person name="Adam C."/>
            <person name="Daum C."/>
            <person name="Floudas D."/>
            <person name="Sun H."/>
            <person name="Yadav J.S."/>
            <person name="Pangilinan J."/>
            <person name="Larsson K.H."/>
            <person name="Matsuura K."/>
            <person name="Barry K."/>
            <person name="Labutti K."/>
            <person name="Kuo R."/>
            <person name="Ohm R.A."/>
            <person name="Bhattacharya S.S."/>
            <person name="Shirouzu T."/>
            <person name="Yoshinaga Y."/>
            <person name="Martin F.M."/>
            <person name="Grigoriev I.V."/>
            <person name="Hibbett D.S."/>
        </authorList>
    </citation>
    <scope>NUCLEOTIDE SEQUENCE [LARGE SCALE GENOMIC DNA]</scope>
    <source>
        <strain evidence="10 11">HHB12733</strain>
    </source>
</reference>
<dbReference type="Proteomes" id="UP000076842">
    <property type="component" value="Unassembled WGS sequence"/>
</dbReference>
<dbReference type="PANTHER" id="PTHR31806:SF5">
    <property type="entry name" value="PURINE-CYTOSINE PERMEASE FCY21"/>
    <property type="match status" value="1"/>
</dbReference>
<dbReference type="InterPro" id="IPR001248">
    <property type="entry name" value="Pur-cyt_permease"/>
</dbReference>
<dbReference type="Gene3D" id="1.10.4160.10">
    <property type="entry name" value="Hydantoin permease"/>
    <property type="match status" value="1"/>
</dbReference>
<gene>
    <name evidence="10" type="ORF">CALCODRAFT_514852</name>
</gene>
<feature type="transmembrane region" description="Helical" evidence="9">
    <location>
        <begin position="381"/>
        <end position="403"/>
    </location>
</feature>
<comment type="similarity">
    <text evidence="2 8">Belongs to the purine-cytosine permease (2.A.39) family.</text>
</comment>
<proteinExistence type="inferred from homology"/>
<accession>A0A165J3T8</accession>
<dbReference type="PANTHER" id="PTHR31806">
    <property type="entry name" value="PURINE-CYTOSINE PERMEASE FCY2-RELATED"/>
    <property type="match status" value="1"/>
</dbReference>
<evidence type="ECO:0000256" key="6">
    <source>
        <dbReference type="ARBA" id="ARBA00022989"/>
    </source>
</evidence>
<sequence length="489" mass="53783">MDDKAMHIGWKEQQIEEVKQRGFLHRLLLHGVETRGTQPVALEDRTDPQFSKAFFIWLSANSNILSFSAGTLGPLFYGLGLRDSCLVILFFNLLCTAIPAYLGTFGPQTGMRQMVQARYTWGYWPIALPCILSLASMMGFNILSAILGGQALASVSDGNVSWTVGIVIISVLTLVLSFCGYKVLHYYERYAWIPVWIVYLVVIGIGAKSLSSPPPAEPATAGGVLTFGATIAGFVITFCSMMSDYTAYMRPEVSRWKVFWYTYIGLLLPIVIIQILGAAFIIGMGNVPEWQDAYNENSVGGLLEAVLRPAGNFGKFLTVLLALSVTANTAPTIYSFCLIFQVFIPPAALVPRYVFSILGFAIMLPLAIVGSHSFYETLSNFLGLIGYWAAAFCAAIMTEHIVFRRNNFANYDSSAWNTPSRLPSGIPALAAGVLSFGLVIPSMNEVWFIGPIAQAIPGYGDIGFEVAFFITLLLYLPFRWLEIRLRGFS</sequence>
<organism evidence="10 11">
    <name type="scientific">Calocera cornea HHB12733</name>
    <dbReference type="NCBI Taxonomy" id="1353952"/>
    <lineage>
        <taxon>Eukaryota</taxon>
        <taxon>Fungi</taxon>
        <taxon>Dikarya</taxon>
        <taxon>Basidiomycota</taxon>
        <taxon>Agaricomycotina</taxon>
        <taxon>Dacrymycetes</taxon>
        <taxon>Dacrymycetales</taxon>
        <taxon>Dacrymycetaceae</taxon>
        <taxon>Calocera</taxon>
    </lineage>
</organism>
<protein>
    <submittedName>
        <fullName evidence="10">Purine-cytosine permease</fullName>
    </submittedName>
</protein>
<keyword evidence="6 9" id="KW-1133">Transmembrane helix</keyword>
<keyword evidence="7 8" id="KW-0472">Membrane</keyword>
<keyword evidence="11" id="KW-1185">Reference proteome</keyword>
<dbReference type="GO" id="GO:0005886">
    <property type="term" value="C:plasma membrane"/>
    <property type="evidence" value="ECO:0007669"/>
    <property type="project" value="TreeGrafter"/>
</dbReference>
<evidence type="ECO:0000256" key="8">
    <source>
        <dbReference type="PIRNR" id="PIRNR002744"/>
    </source>
</evidence>
<feature type="transmembrane region" description="Helical" evidence="9">
    <location>
        <begin position="219"/>
        <end position="239"/>
    </location>
</feature>
<evidence type="ECO:0000256" key="4">
    <source>
        <dbReference type="ARBA" id="ARBA00022553"/>
    </source>
</evidence>
<dbReference type="GO" id="GO:0015851">
    <property type="term" value="P:nucleobase transport"/>
    <property type="evidence" value="ECO:0007669"/>
    <property type="project" value="UniProtKB-ARBA"/>
</dbReference>
<evidence type="ECO:0000313" key="10">
    <source>
        <dbReference type="EMBL" id="KZT61336.1"/>
    </source>
</evidence>
<dbReference type="InterPro" id="IPR026030">
    <property type="entry name" value="Pur-cyt_permease_Fcy2/21/22"/>
</dbReference>
<name>A0A165J3T8_9BASI</name>
<evidence type="ECO:0000256" key="2">
    <source>
        <dbReference type="ARBA" id="ARBA00008974"/>
    </source>
</evidence>
<feature type="transmembrane region" description="Helical" evidence="9">
    <location>
        <begin position="160"/>
        <end position="178"/>
    </location>
</feature>
<evidence type="ECO:0000313" key="11">
    <source>
        <dbReference type="Proteomes" id="UP000076842"/>
    </source>
</evidence>
<dbReference type="FunFam" id="1.10.4160.10:FF:000002">
    <property type="entry name" value="Purine-cytosine permease fcyB"/>
    <property type="match status" value="1"/>
</dbReference>
<comment type="subcellular location">
    <subcellularLocation>
        <location evidence="1">Membrane</location>
        <topology evidence="1">Multi-pass membrane protein</topology>
    </subcellularLocation>
</comment>
<evidence type="ECO:0000256" key="5">
    <source>
        <dbReference type="ARBA" id="ARBA00022692"/>
    </source>
</evidence>
<feature type="transmembrane region" description="Helical" evidence="9">
    <location>
        <begin position="260"/>
        <end position="282"/>
    </location>
</feature>
<evidence type="ECO:0000256" key="7">
    <source>
        <dbReference type="ARBA" id="ARBA00023136"/>
    </source>
</evidence>
<feature type="transmembrane region" description="Helical" evidence="9">
    <location>
        <begin position="190"/>
        <end position="207"/>
    </location>
</feature>
<feature type="transmembrane region" description="Helical" evidence="9">
    <location>
        <begin position="462"/>
        <end position="481"/>
    </location>
</feature>
<dbReference type="AlphaFoldDB" id="A0A165J3T8"/>
<dbReference type="Pfam" id="PF02133">
    <property type="entry name" value="Transp_cyt_pur"/>
    <property type="match status" value="1"/>
</dbReference>
<dbReference type="GO" id="GO:0022857">
    <property type="term" value="F:transmembrane transporter activity"/>
    <property type="evidence" value="ECO:0007669"/>
    <property type="project" value="InterPro"/>
</dbReference>
<feature type="transmembrane region" description="Helical" evidence="9">
    <location>
        <begin position="353"/>
        <end position="375"/>
    </location>
</feature>
<dbReference type="PIRSF" id="PIRSF002744">
    <property type="entry name" value="Pur-cyt_permease"/>
    <property type="match status" value="1"/>
</dbReference>
<feature type="transmembrane region" description="Helical" evidence="9">
    <location>
        <begin position="316"/>
        <end position="341"/>
    </location>
</feature>
<keyword evidence="3 8" id="KW-0813">Transport</keyword>
<dbReference type="OrthoDB" id="2116389at2759"/>